<protein>
    <submittedName>
        <fullName evidence="3">Uncharacterized protein</fullName>
    </submittedName>
</protein>
<evidence type="ECO:0000256" key="1">
    <source>
        <dbReference type="SAM" id="Coils"/>
    </source>
</evidence>
<keyword evidence="1" id="KW-0175">Coiled coil</keyword>
<feature type="coiled-coil region" evidence="1">
    <location>
        <begin position="345"/>
        <end position="372"/>
    </location>
</feature>
<feature type="region of interest" description="Disordered" evidence="2">
    <location>
        <begin position="400"/>
        <end position="475"/>
    </location>
</feature>
<dbReference type="Proteomes" id="UP001590951">
    <property type="component" value="Unassembled WGS sequence"/>
</dbReference>
<feature type="region of interest" description="Disordered" evidence="2">
    <location>
        <begin position="94"/>
        <end position="126"/>
    </location>
</feature>
<proteinExistence type="predicted"/>
<organism evidence="3 4">
    <name type="scientific">Lepraria finkii</name>
    <dbReference type="NCBI Taxonomy" id="1340010"/>
    <lineage>
        <taxon>Eukaryota</taxon>
        <taxon>Fungi</taxon>
        <taxon>Dikarya</taxon>
        <taxon>Ascomycota</taxon>
        <taxon>Pezizomycotina</taxon>
        <taxon>Lecanoromycetes</taxon>
        <taxon>OSLEUM clade</taxon>
        <taxon>Lecanoromycetidae</taxon>
        <taxon>Lecanorales</taxon>
        <taxon>Lecanorineae</taxon>
        <taxon>Stereocaulaceae</taxon>
        <taxon>Lepraria</taxon>
    </lineage>
</organism>
<evidence type="ECO:0000313" key="3">
    <source>
        <dbReference type="EMBL" id="KAL2052688.1"/>
    </source>
</evidence>
<comment type="caution">
    <text evidence="3">The sequence shown here is derived from an EMBL/GenBank/DDBJ whole genome shotgun (WGS) entry which is preliminary data.</text>
</comment>
<evidence type="ECO:0000313" key="4">
    <source>
        <dbReference type="Proteomes" id="UP001590951"/>
    </source>
</evidence>
<dbReference type="EMBL" id="JBHFEH010000025">
    <property type="protein sequence ID" value="KAL2052688.1"/>
    <property type="molecule type" value="Genomic_DNA"/>
</dbReference>
<evidence type="ECO:0000256" key="2">
    <source>
        <dbReference type="SAM" id="MobiDB-lite"/>
    </source>
</evidence>
<gene>
    <name evidence="3" type="ORF">ABVK25_006928</name>
</gene>
<accession>A0ABR4BA45</accession>
<name>A0ABR4BA45_9LECA</name>
<sequence length="475" mass="54494">MPLIPKRSGVHRVACFALSRALLRQAKQLPLPTLHQKTVETQIKAVLKRNVNLQSFQDISTALRLGYETLEVLRSPTRWMCAFTRILEQGARRSAEQRRNAVVKTPQDSDGAGDAPIPSKSSPPRLWPYPGATKVLDRPHGNLSGKRHVPKLVNANRVPILRFKKPQSPFLSRIIRDTVKTREARLSLCVKLHDLLRYAHDEDEWDRILFKLVKIRQKNSDEHWSSETQRALNDVVSLQTAAGNKRIAIAAQMQAIVEKEKLLAMEEKSRIQNEKYMVRKAKYFSCIRQEMPAPEEQPLAEETAAKKEQPLTERAIAKMKLKEEIGRTHGETQSVSWTDEERAAIKVERKKRKEEQAKVKEAKLKRRDEQVKCWQQKLNNDASVASRSNNIPSGFVWRQVDNERRQRNPRASVLVGLRQPSREEAGLPRQQRLPTKPKTRRIPLLNNSTKAANLRKRDEQVGFQQAKLNSDAPLV</sequence>
<reference evidence="3 4" key="1">
    <citation type="submission" date="2024-09" db="EMBL/GenBank/DDBJ databases">
        <title>Rethinking Asexuality: The Enigmatic Case of Functional Sexual Genes in Lepraria (Stereocaulaceae).</title>
        <authorList>
            <person name="Doellman M."/>
            <person name="Sun Y."/>
            <person name="Barcenas-Pena A."/>
            <person name="Lumbsch H.T."/>
            <person name="Grewe F."/>
        </authorList>
    </citation>
    <scope>NUCLEOTIDE SEQUENCE [LARGE SCALE GENOMIC DNA]</scope>
    <source>
        <strain evidence="3 4">Grewe 0041</strain>
    </source>
</reference>
<keyword evidence="4" id="KW-1185">Reference proteome</keyword>